<name>A0ABT0KYJ6_9GAMM</name>
<proteinExistence type="predicted"/>
<protein>
    <recommendedName>
        <fullName evidence="5">RcnB family protein</fullName>
    </recommendedName>
</protein>
<evidence type="ECO:0000256" key="2">
    <source>
        <dbReference type="SAM" id="SignalP"/>
    </source>
</evidence>
<feature type="chain" id="PRO_5045248171" description="RcnB family protein" evidence="2">
    <location>
        <begin position="24"/>
        <end position="199"/>
    </location>
</feature>
<sequence>MKINKITVMSLLLAVSGFCPAVAQQPLSFEHLNQASNNNHATSNNLSHHNRDHDNYDRYSNDRYNKHQYNNRHGYRDPWRWGAGWNNHWGPSVGIGWSSGYRWGNDWRDPWYNNGYSPYRYGRDNHYARREVYVEPTVVVAPPQRTTTSLQYDSDIRSLPENAKAFQQNGKMVYEWQGVIYQYDWSTETYVKAVEQQKP</sequence>
<organism evidence="3 4">
    <name type="scientific">Shewanella aestuarii</name>
    <dbReference type="NCBI Taxonomy" id="1028752"/>
    <lineage>
        <taxon>Bacteria</taxon>
        <taxon>Pseudomonadati</taxon>
        <taxon>Pseudomonadota</taxon>
        <taxon>Gammaproteobacteria</taxon>
        <taxon>Alteromonadales</taxon>
        <taxon>Shewanellaceae</taxon>
        <taxon>Shewanella</taxon>
    </lineage>
</organism>
<dbReference type="Proteomes" id="UP001203212">
    <property type="component" value="Unassembled WGS sequence"/>
</dbReference>
<evidence type="ECO:0000256" key="1">
    <source>
        <dbReference type="SAM" id="MobiDB-lite"/>
    </source>
</evidence>
<evidence type="ECO:0000313" key="4">
    <source>
        <dbReference type="Proteomes" id="UP001203212"/>
    </source>
</evidence>
<dbReference type="RefSeq" id="WP_188840126.1">
    <property type="nucleotide sequence ID" value="NZ_BMOT01000002.1"/>
</dbReference>
<feature type="signal peptide" evidence="2">
    <location>
        <begin position="1"/>
        <end position="23"/>
    </location>
</feature>
<dbReference type="EMBL" id="JAKILK010000002">
    <property type="protein sequence ID" value="MCL1116546.1"/>
    <property type="molecule type" value="Genomic_DNA"/>
</dbReference>
<reference evidence="3 4" key="1">
    <citation type="submission" date="2022-01" db="EMBL/GenBank/DDBJ databases">
        <title>Whole genome-based taxonomy of the Shewanellaceae.</title>
        <authorList>
            <person name="Martin-Rodriguez A.J."/>
        </authorList>
    </citation>
    <scope>NUCLEOTIDE SEQUENCE [LARGE SCALE GENOMIC DNA]</scope>
    <source>
        <strain evidence="3 4">JCM 17801</strain>
    </source>
</reference>
<comment type="caution">
    <text evidence="3">The sequence shown here is derived from an EMBL/GenBank/DDBJ whole genome shotgun (WGS) entry which is preliminary data.</text>
</comment>
<keyword evidence="4" id="KW-1185">Reference proteome</keyword>
<accession>A0ABT0KYJ6</accession>
<evidence type="ECO:0000313" key="3">
    <source>
        <dbReference type="EMBL" id="MCL1116546.1"/>
    </source>
</evidence>
<evidence type="ECO:0008006" key="5">
    <source>
        <dbReference type="Google" id="ProtNLM"/>
    </source>
</evidence>
<feature type="compositionally biased region" description="Polar residues" evidence="1">
    <location>
        <begin position="35"/>
        <end position="47"/>
    </location>
</feature>
<feature type="compositionally biased region" description="Basic and acidic residues" evidence="1">
    <location>
        <begin position="49"/>
        <end position="63"/>
    </location>
</feature>
<gene>
    <name evidence="3" type="ORF">L2689_04710</name>
</gene>
<feature type="region of interest" description="Disordered" evidence="1">
    <location>
        <begin position="35"/>
        <end position="63"/>
    </location>
</feature>
<keyword evidence="2" id="KW-0732">Signal</keyword>